<evidence type="ECO:0000256" key="6">
    <source>
        <dbReference type="ARBA" id="ARBA00022490"/>
    </source>
</evidence>
<evidence type="ECO:0000256" key="2">
    <source>
        <dbReference type="ARBA" id="ARBA00004686"/>
    </source>
</evidence>
<dbReference type="SUPFAM" id="SSF56042">
    <property type="entry name" value="PurM C-terminal domain-like"/>
    <property type="match status" value="1"/>
</dbReference>
<keyword evidence="10 15" id="KW-0067">ATP-binding</keyword>
<gene>
    <name evidence="15" type="primary">purM</name>
    <name evidence="18" type="ORF">LptCag_0749</name>
</gene>
<dbReference type="GO" id="GO:0005829">
    <property type="term" value="C:cytosol"/>
    <property type="evidence" value="ECO:0007669"/>
    <property type="project" value="TreeGrafter"/>
</dbReference>
<keyword evidence="6 15" id="KW-0963">Cytoplasm</keyword>
<dbReference type="EMBL" id="JPGK01000004">
    <property type="protein sequence ID" value="KGA94123.1"/>
    <property type="molecule type" value="Genomic_DNA"/>
</dbReference>
<sequence length="350" mass="38004">MSGDNRNRYASAGVSIERGNRWVDAIRPLAAKTHRNGVVAGIGGFGGVFRPEWSKYRDPVLVSGTDGVGTKLKVAQWAGLYEGLGIDLVAMCANDIAVMGAEPLFFLDYYASGRLDPEVGKRIFSGIAEGCRQAGAALLGGETAEMPGVYQDADFDLAGFVVGIADREKIVDGRRIGLGHRLYGLPSTGIHSNGFSLVRKILIEEKGISPEECPEWSTGEDWAHILTRPTRIYVSLILAMLSRVDVSAMVHVTGGGLTENVPRVLPEGFSARINPRAWEKPSVFQEIQKAGKVTTREMFQVFNMGIGLVVVVPSEEGKTLESFLSEKGETFYFLGEVIPGGREVVYDRSF</sequence>
<comment type="catalytic activity">
    <reaction evidence="14 15">
        <text>2-formamido-N(1)-(5-O-phospho-beta-D-ribosyl)acetamidine + ATP = 5-amino-1-(5-phospho-beta-D-ribosyl)imidazole + ADP + phosphate + H(+)</text>
        <dbReference type="Rhea" id="RHEA:23032"/>
        <dbReference type="ChEBI" id="CHEBI:15378"/>
        <dbReference type="ChEBI" id="CHEBI:30616"/>
        <dbReference type="ChEBI" id="CHEBI:43474"/>
        <dbReference type="ChEBI" id="CHEBI:137981"/>
        <dbReference type="ChEBI" id="CHEBI:147287"/>
        <dbReference type="ChEBI" id="CHEBI:456216"/>
        <dbReference type="EC" id="6.3.3.1"/>
    </reaction>
</comment>
<evidence type="ECO:0000259" key="17">
    <source>
        <dbReference type="Pfam" id="PF02769"/>
    </source>
</evidence>
<evidence type="ECO:0000256" key="8">
    <source>
        <dbReference type="ARBA" id="ARBA00022741"/>
    </source>
</evidence>
<organism evidence="18 19">
    <name type="scientific">Leptospirillum ferriphilum</name>
    <dbReference type="NCBI Taxonomy" id="178606"/>
    <lineage>
        <taxon>Bacteria</taxon>
        <taxon>Pseudomonadati</taxon>
        <taxon>Nitrospirota</taxon>
        <taxon>Nitrospiria</taxon>
        <taxon>Nitrospirales</taxon>
        <taxon>Nitrospiraceae</taxon>
        <taxon>Leptospirillum</taxon>
    </lineage>
</organism>
<dbReference type="InterPro" id="IPR036676">
    <property type="entry name" value="PurM-like_C_sf"/>
</dbReference>
<dbReference type="GO" id="GO:0004637">
    <property type="term" value="F:phosphoribosylamine-glycine ligase activity"/>
    <property type="evidence" value="ECO:0007669"/>
    <property type="project" value="TreeGrafter"/>
</dbReference>
<dbReference type="UniPathway" id="UPA00074">
    <property type="reaction ID" value="UER00129"/>
</dbReference>
<dbReference type="Pfam" id="PF02769">
    <property type="entry name" value="AIRS_C"/>
    <property type="match status" value="1"/>
</dbReference>
<evidence type="ECO:0000256" key="14">
    <source>
        <dbReference type="ARBA" id="ARBA00049057"/>
    </source>
</evidence>
<reference evidence="18 19" key="1">
    <citation type="submission" date="2014-06" db="EMBL/GenBank/DDBJ databases">
        <title>Draft genome sequence of iron oxidizing acidophile Leptospirillum ferriphilum DSM14647.</title>
        <authorList>
            <person name="Cardenas J.P."/>
            <person name="Lazcano M."/>
            <person name="Ossandon F.J."/>
            <person name="Corbett M."/>
            <person name="Holmes D.S."/>
            <person name="Watkin E."/>
        </authorList>
    </citation>
    <scope>NUCLEOTIDE SEQUENCE [LARGE SCALE GENOMIC DNA]</scope>
    <source>
        <strain evidence="18 19">DSM 14647</strain>
    </source>
</reference>
<dbReference type="GO" id="GO:0005524">
    <property type="term" value="F:ATP binding"/>
    <property type="evidence" value="ECO:0007669"/>
    <property type="project" value="UniProtKB-KW"/>
</dbReference>
<dbReference type="EC" id="6.3.3.1" evidence="4 15"/>
<dbReference type="PANTHER" id="PTHR10520">
    <property type="entry name" value="TRIFUNCTIONAL PURINE BIOSYNTHETIC PROTEIN ADENOSINE-3-RELATED"/>
    <property type="match status" value="1"/>
</dbReference>
<comment type="caution">
    <text evidence="18">The sequence shown here is derived from an EMBL/GenBank/DDBJ whole genome shotgun (WGS) entry which is preliminary data.</text>
</comment>
<evidence type="ECO:0000313" key="19">
    <source>
        <dbReference type="Proteomes" id="UP000029452"/>
    </source>
</evidence>
<comment type="subcellular location">
    <subcellularLocation>
        <location evidence="1 15">Cytoplasm</location>
    </subcellularLocation>
</comment>
<evidence type="ECO:0000313" key="18">
    <source>
        <dbReference type="EMBL" id="KGA94123.1"/>
    </source>
</evidence>
<keyword evidence="7 15" id="KW-0436">Ligase</keyword>
<evidence type="ECO:0000256" key="11">
    <source>
        <dbReference type="ARBA" id="ARBA00031908"/>
    </source>
</evidence>
<protein>
    <recommendedName>
        <fullName evidence="5 15">Phosphoribosylformylglycinamidine cyclo-ligase</fullName>
        <ecNumber evidence="4 15">6.3.3.1</ecNumber>
    </recommendedName>
    <alternativeName>
        <fullName evidence="12 15">AIR synthase</fullName>
    </alternativeName>
    <alternativeName>
        <fullName evidence="13 15">AIRS</fullName>
    </alternativeName>
    <alternativeName>
        <fullName evidence="11 15">Phosphoribosyl-aminoimidazole synthetase</fullName>
    </alternativeName>
</protein>
<dbReference type="FunFam" id="3.90.650.10:FF:000011">
    <property type="entry name" value="Phosphoribosylformylglycinamidine cyclo-ligase"/>
    <property type="match status" value="1"/>
</dbReference>
<dbReference type="Pfam" id="PF00586">
    <property type="entry name" value="AIRS"/>
    <property type="match status" value="1"/>
</dbReference>
<dbReference type="HAMAP" id="MF_00741">
    <property type="entry name" value="AIRS"/>
    <property type="match status" value="1"/>
</dbReference>
<evidence type="ECO:0000256" key="13">
    <source>
        <dbReference type="ARBA" id="ARBA00033093"/>
    </source>
</evidence>
<evidence type="ECO:0000256" key="15">
    <source>
        <dbReference type="HAMAP-Rule" id="MF_00741"/>
    </source>
</evidence>
<evidence type="ECO:0000259" key="16">
    <source>
        <dbReference type="Pfam" id="PF00586"/>
    </source>
</evidence>
<comment type="similarity">
    <text evidence="3 15">Belongs to the AIR synthase family.</text>
</comment>
<dbReference type="GO" id="GO:0006189">
    <property type="term" value="P:'de novo' IMP biosynthetic process"/>
    <property type="evidence" value="ECO:0007669"/>
    <property type="project" value="UniProtKB-UniRule"/>
</dbReference>
<comment type="pathway">
    <text evidence="2 15">Purine metabolism; IMP biosynthesis via de novo pathway; 5-amino-1-(5-phospho-D-ribosyl)imidazole from N(2)-formyl-N(1)-(5-phospho-D-ribosyl)glycinamide: step 2/2.</text>
</comment>
<dbReference type="InterPro" id="IPR016188">
    <property type="entry name" value="PurM-like_N"/>
</dbReference>
<dbReference type="SUPFAM" id="SSF55326">
    <property type="entry name" value="PurM N-terminal domain-like"/>
    <property type="match status" value="1"/>
</dbReference>
<dbReference type="FunFam" id="3.30.1330.10:FF:000001">
    <property type="entry name" value="Phosphoribosylformylglycinamidine cyclo-ligase"/>
    <property type="match status" value="1"/>
</dbReference>
<dbReference type="Gene3D" id="3.30.1330.10">
    <property type="entry name" value="PurM-like, N-terminal domain"/>
    <property type="match status" value="1"/>
</dbReference>
<dbReference type="RefSeq" id="WP_036082045.1">
    <property type="nucleotide sequence ID" value="NZ_JBPKCJ010000004.1"/>
</dbReference>
<evidence type="ECO:0000256" key="5">
    <source>
        <dbReference type="ARBA" id="ARBA00020367"/>
    </source>
</evidence>
<feature type="domain" description="PurM-like N-terminal" evidence="16">
    <location>
        <begin position="60"/>
        <end position="165"/>
    </location>
</feature>
<name>A0A094W9C9_9BACT</name>
<evidence type="ECO:0000256" key="12">
    <source>
        <dbReference type="ARBA" id="ARBA00032931"/>
    </source>
</evidence>
<dbReference type="OrthoDB" id="9802507at2"/>
<evidence type="ECO:0000256" key="7">
    <source>
        <dbReference type="ARBA" id="ARBA00022598"/>
    </source>
</evidence>
<dbReference type="Proteomes" id="UP000029452">
    <property type="component" value="Unassembled WGS sequence"/>
</dbReference>
<evidence type="ECO:0000256" key="9">
    <source>
        <dbReference type="ARBA" id="ARBA00022755"/>
    </source>
</evidence>
<keyword evidence="9 15" id="KW-0658">Purine biosynthesis</keyword>
<dbReference type="PATRIC" id="fig|178606.4.peg.1284"/>
<dbReference type="PANTHER" id="PTHR10520:SF12">
    <property type="entry name" value="TRIFUNCTIONAL PURINE BIOSYNTHETIC PROTEIN ADENOSINE-3"/>
    <property type="match status" value="1"/>
</dbReference>
<dbReference type="GO" id="GO:0004641">
    <property type="term" value="F:phosphoribosylformylglycinamidine cyclo-ligase activity"/>
    <property type="evidence" value="ECO:0007669"/>
    <property type="project" value="UniProtKB-UniRule"/>
</dbReference>
<evidence type="ECO:0000256" key="3">
    <source>
        <dbReference type="ARBA" id="ARBA00010280"/>
    </source>
</evidence>
<evidence type="ECO:0000256" key="4">
    <source>
        <dbReference type="ARBA" id="ARBA00013047"/>
    </source>
</evidence>
<dbReference type="InterPro" id="IPR036921">
    <property type="entry name" value="PurM-like_N_sf"/>
</dbReference>
<proteinExistence type="inferred from homology"/>
<dbReference type="InterPro" id="IPR010918">
    <property type="entry name" value="PurM-like_C_dom"/>
</dbReference>
<dbReference type="Gene3D" id="3.90.650.10">
    <property type="entry name" value="PurM-like C-terminal domain"/>
    <property type="match status" value="1"/>
</dbReference>
<keyword evidence="8 15" id="KW-0547">Nucleotide-binding</keyword>
<feature type="domain" description="PurM-like C-terminal" evidence="17">
    <location>
        <begin position="179"/>
        <end position="346"/>
    </location>
</feature>
<evidence type="ECO:0000256" key="10">
    <source>
        <dbReference type="ARBA" id="ARBA00022840"/>
    </source>
</evidence>
<dbReference type="InterPro" id="IPR004733">
    <property type="entry name" value="PurM_cligase"/>
</dbReference>
<dbReference type="NCBIfam" id="TIGR00878">
    <property type="entry name" value="purM"/>
    <property type="match status" value="1"/>
</dbReference>
<accession>A0A094W9C9</accession>
<dbReference type="CDD" id="cd02196">
    <property type="entry name" value="PurM"/>
    <property type="match status" value="1"/>
</dbReference>
<evidence type="ECO:0000256" key="1">
    <source>
        <dbReference type="ARBA" id="ARBA00004496"/>
    </source>
</evidence>
<dbReference type="AlphaFoldDB" id="A0A094W9C9"/>
<dbReference type="GO" id="GO:0046084">
    <property type="term" value="P:adenine biosynthetic process"/>
    <property type="evidence" value="ECO:0007669"/>
    <property type="project" value="TreeGrafter"/>
</dbReference>